<name>A0A377JT67_9HELI</name>
<comment type="similarity">
    <text evidence="1">Belongs to the AAA ATPase family.</text>
</comment>
<dbReference type="EC" id="3.4.24.-" evidence="5"/>
<sequence length="728" mass="83452">MATQAQRDNKVLSKYKARRRRALKKAEGTLIDSNKEVLQKLLPFKPIANDKDYDKKLFVAHLMNLFPHTLDFNDCFKLFRKNFNANLADFSDEAMVAEFITPYLLAHFHILKPKLFVRKNLALLQECFGLSELETNILYVIGLFDKMSRYYDDKLDYFEFCFLLGGVLHTNPKKIQKLLMADMPLRKFGFIDENLKYGNFELEGLAEKLMVEPLSKQEMMKSIARIYPKSTLKRTDFNYMQRDLDMLLDYCKNTKNPSIFLYGRAGVGKNEIAALIAKELDKDLWEIHNIDTQGIMREDRLEQFIRAQSMLNADKSVILLDECEEFFPSLYPKYNEDKASKNTLNKMLESVKIPSIFLSNSADIDPAFLRRFDIVLEIHAPTKEKKEELIQKSLKSQKIKLDSKIISQISESSLSQGVLLQACKVAKTLAKHKLSTQSPKERQKSIKESLIQVLNEHLKLQGEKLISARVKKEQNLPYDMSLINASVDMKSLCEKIKNVCGTKDSKDFATTDSTQGIRILAYGMAGSGKSEFAKALAKELDKPIMLKKASDLLSMWLGKSEQNIAKAFSEAEQKGAILVLDEVDSFLQDRSGAYHSWEVTQVNEMLTQMENFQGIFIATTNFMTNLDKASIRRFDMKVEFKPLDSTRFIKAFGLYARHLGISDYVAFLESSFAKKEIAKLDNICFGDFALIARSARFEPLTSSQQLLEKLQEESKLKDTHTNTRKMGF</sequence>
<keyword evidence="2" id="KW-0547">Nucleotide-binding</keyword>
<dbReference type="SUPFAM" id="SSF52540">
    <property type="entry name" value="P-loop containing nucleoside triphosphate hydrolases"/>
    <property type="match status" value="2"/>
</dbReference>
<proteinExistence type="inferred from homology"/>
<protein>
    <submittedName>
        <fullName evidence="5">ATPase</fullName>
        <ecNumber evidence="5">3.4.24.-</ecNumber>
    </submittedName>
</protein>
<feature type="domain" description="AAA+ ATPase" evidence="4">
    <location>
        <begin position="255"/>
        <end position="382"/>
    </location>
</feature>
<dbReference type="SMART" id="SM00382">
    <property type="entry name" value="AAA"/>
    <property type="match status" value="2"/>
</dbReference>
<accession>A0A377JT67</accession>
<reference evidence="5 6" key="1">
    <citation type="submission" date="2018-06" db="EMBL/GenBank/DDBJ databases">
        <authorList>
            <consortium name="Pathogen Informatics"/>
            <person name="Doyle S."/>
        </authorList>
    </citation>
    <scope>NUCLEOTIDE SEQUENCE [LARGE SCALE GENOMIC DNA]</scope>
    <source>
        <strain evidence="5 6">NCTC12219</strain>
    </source>
</reference>
<dbReference type="EMBL" id="UGHX01000001">
    <property type="protein sequence ID" value="STP11170.1"/>
    <property type="molecule type" value="Genomic_DNA"/>
</dbReference>
<keyword evidence="3" id="KW-0067">ATP-binding</keyword>
<dbReference type="GO" id="GO:0016887">
    <property type="term" value="F:ATP hydrolysis activity"/>
    <property type="evidence" value="ECO:0007669"/>
    <property type="project" value="InterPro"/>
</dbReference>
<evidence type="ECO:0000256" key="1">
    <source>
        <dbReference type="ARBA" id="ARBA00006914"/>
    </source>
</evidence>
<feature type="domain" description="AAA+ ATPase" evidence="4">
    <location>
        <begin position="515"/>
        <end position="644"/>
    </location>
</feature>
<evidence type="ECO:0000313" key="6">
    <source>
        <dbReference type="Proteomes" id="UP000255103"/>
    </source>
</evidence>
<evidence type="ECO:0000256" key="2">
    <source>
        <dbReference type="ARBA" id="ARBA00022741"/>
    </source>
</evidence>
<dbReference type="InterPro" id="IPR003593">
    <property type="entry name" value="AAA+_ATPase"/>
</dbReference>
<dbReference type="Proteomes" id="UP000255103">
    <property type="component" value="Unassembled WGS sequence"/>
</dbReference>
<dbReference type="InterPro" id="IPR027417">
    <property type="entry name" value="P-loop_NTPase"/>
</dbReference>
<evidence type="ECO:0000313" key="5">
    <source>
        <dbReference type="EMBL" id="STP11170.1"/>
    </source>
</evidence>
<dbReference type="RefSeq" id="WP_115721843.1">
    <property type="nucleotide sequence ID" value="NZ_UGHX01000001.1"/>
</dbReference>
<organism evidence="5 6">
    <name type="scientific">Helicobacter cinaedi</name>
    <dbReference type="NCBI Taxonomy" id="213"/>
    <lineage>
        <taxon>Bacteria</taxon>
        <taxon>Pseudomonadati</taxon>
        <taxon>Campylobacterota</taxon>
        <taxon>Epsilonproteobacteria</taxon>
        <taxon>Campylobacterales</taxon>
        <taxon>Helicobacteraceae</taxon>
        <taxon>Helicobacter</taxon>
    </lineage>
</organism>
<gene>
    <name evidence="5" type="primary">ftsH_1</name>
    <name evidence="5" type="ORF">NCTC12219_01053</name>
</gene>
<dbReference type="InterPro" id="IPR050221">
    <property type="entry name" value="26S_Proteasome_ATPase"/>
</dbReference>
<dbReference type="CDD" id="cd00009">
    <property type="entry name" value="AAA"/>
    <property type="match status" value="1"/>
</dbReference>
<dbReference type="CDD" id="cd19481">
    <property type="entry name" value="RecA-like_protease"/>
    <property type="match status" value="1"/>
</dbReference>
<dbReference type="InterPro" id="IPR003959">
    <property type="entry name" value="ATPase_AAA_core"/>
</dbReference>
<dbReference type="AlphaFoldDB" id="A0A377JT67"/>
<evidence type="ECO:0000256" key="3">
    <source>
        <dbReference type="ARBA" id="ARBA00022840"/>
    </source>
</evidence>
<dbReference type="GO" id="GO:0005524">
    <property type="term" value="F:ATP binding"/>
    <property type="evidence" value="ECO:0007669"/>
    <property type="project" value="UniProtKB-KW"/>
</dbReference>
<dbReference type="Gene3D" id="3.40.50.300">
    <property type="entry name" value="P-loop containing nucleotide triphosphate hydrolases"/>
    <property type="match status" value="2"/>
</dbReference>
<evidence type="ECO:0000259" key="4">
    <source>
        <dbReference type="SMART" id="SM00382"/>
    </source>
</evidence>
<dbReference type="Pfam" id="PF00004">
    <property type="entry name" value="AAA"/>
    <property type="match status" value="2"/>
</dbReference>
<keyword evidence="5" id="KW-0378">Hydrolase</keyword>
<dbReference type="PANTHER" id="PTHR23073">
    <property type="entry name" value="26S PROTEASOME REGULATORY SUBUNIT"/>
    <property type="match status" value="1"/>
</dbReference>